<feature type="chain" id="PRO_5042205076" description="Prolamin-like domain-containing protein" evidence="2">
    <location>
        <begin position="21"/>
        <end position="124"/>
    </location>
</feature>
<organism evidence="4 5">
    <name type="scientific">Dipteronia sinensis</name>
    <dbReference type="NCBI Taxonomy" id="43782"/>
    <lineage>
        <taxon>Eukaryota</taxon>
        <taxon>Viridiplantae</taxon>
        <taxon>Streptophyta</taxon>
        <taxon>Embryophyta</taxon>
        <taxon>Tracheophyta</taxon>
        <taxon>Spermatophyta</taxon>
        <taxon>Magnoliopsida</taxon>
        <taxon>eudicotyledons</taxon>
        <taxon>Gunneridae</taxon>
        <taxon>Pentapetalae</taxon>
        <taxon>rosids</taxon>
        <taxon>malvids</taxon>
        <taxon>Sapindales</taxon>
        <taxon>Sapindaceae</taxon>
        <taxon>Hippocastanoideae</taxon>
        <taxon>Acereae</taxon>
        <taxon>Dipteronia</taxon>
    </lineage>
</organism>
<comment type="caution">
    <text evidence="4">The sequence shown here is derived from an EMBL/GenBank/DDBJ whole genome shotgun (WGS) entry which is preliminary data.</text>
</comment>
<dbReference type="GO" id="GO:0031982">
    <property type="term" value="C:vesicle"/>
    <property type="evidence" value="ECO:0007669"/>
    <property type="project" value="TreeGrafter"/>
</dbReference>
<dbReference type="PANTHER" id="PTHR31181:SF67">
    <property type="entry name" value="PROLAMIN-LIKE PROTEIN (DUF1278)"/>
    <property type="match status" value="1"/>
</dbReference>
<proteinExistence type="predicted"/>
<dbReference type="GO" id="GO:2000008">
    <property type="term" value="P:regulation of protein localization to cell surface"/>
    <property type="evidence" value="ECO:0007669"/>
    <property type="project" value="TreeGrafter"/>
</dbReference>
<feature type="domain" description="Prolamin-like" evidence="3">
    <location>
        <begin position="48"/>
        <end position="112"/>
    </location>
</feature>
<evidence type="ECO:0000256" key="2">
    <source>
        <dbReference type="SAM" id="SignalP"/>
    </source>
</evidence>
<sequence>MIKVGVVAIMFLFLVQSSCSYIVEPPLPWPAHERLPPWYPHYDPQVQKCLSDIPGLEACHPIILHSYSSRIASKIKEKCCKAIRKLDEDCSSILFDRFNSPFFRLTLLEHCSNNAVAPAPAPKA</sequence>
<dbReference type="InterPro" id="IPR008502">
    <property type="entry name" value="Prolamin-like"/>
</dbReference>
<dbReference type="GO" id="GO:0005576">
    <property type="term" value="C:extracellular region"/>
    <property type="evidence" value="ECO:0007669"/>
    <property type="project" value="TreeGrafter"/>
</dbReference>
<reference evidence="4" key="1">
    <citation type="journal article" date="2023" name="Plant J.">
        <title>Genome sequences and population genomics provide insights into the demographic history, inbreeding, and mutation load of two 'living fossil' tree species of Dipteronia.</title>
        <authorList>
            <person name="Feng Y."/>
            <person name="Comes H.P."/>
            <person name="Chen J."/>
            <person name="Zhu S."/>
            <person name="Lu R."/>
            <person name="Zhang X."/>
            <person name="Li P."/>
            <person name="Qiu J."/>
            <person name="Olsen K.M."/>
            <person name="Qiu Y."/>
        </authorList>
    </citation>
    <scope>NUCLEOTIDE SEQUENCE</scope>
    <source>
        <strain evidence="4">NBL</strain>
    </source>
</reference>
<name>A0AAD9ZM97_9ROSI</name>
<evidence type="ECO:0000256" key="1">
    <source>
        <dbReference type="ARBA" id="ARBA00022729"/>
    </source>
</evidence>
<dbReference type="PANTHER" id="PTHR31181">
    <property type="entry name" value="EGG CELL-SECRETED PROTEIN 1.4"/>
    <property type="match status" value="1"/>
</dbReference>
<dbReference type="Pfam" id="PF05617">
    <property type="entry name" value="Prolamin_like"/>
    <property type="match status" value="1"/>
</dbReference>
<evidence type="ECO:0000313" key="4">
    <source>
        <dbReference type="EMBL" id="KAK3184602.1"/>
    </source>
</evidence>
<dbReference type="AlphaFoldDB" id="A0AAD9ZM97"/>
<gene>
    <name evidence="4" type="ORF">Dsin_031888</name>
</gene>
<protein>
    <recommendedName>
        <fullName evidence="3">Prolamin-like domain-containing protein</fullName>
    </recommendedName>
</protein>
<evidence type="ECO:0000259" key="3">
    <source>
        <dbReference type="Pfam" id="PF05617"/>
    </source>
</evidence>
<dbReference type="GO" id="GO:0009567">
    <property type="term" value="P:double fertilization forming a zygote and endosperm"/>
    <property type="evidence" value="ECO:0007669"/>
    <property type="project" value="TreeGrafter"/>
</dbReference>
<evidence type="ECO:0000313" key="5">
    <source>
        <dbReference type="Proteomes" id="UP001281410"/>
    </source>
</evidence>
<accession>A0AAD9ZM97</accession>
<dbReference type="Proteomes" id="UP001281410">
    <property type="component" value="Unassembled WGS sequence"/>
</dbReference>
<keyword evidence="5" id="KW-1185">Reference proteome</keyword>
<dbReference type="GO" id="GO:0080155">
    <property type="term" value="P:regulation of double fertilization forming a zygote and endosperm"/>
    <property type="evidence" value="ECO:0007669"/>
    <property type="project" value="TreeGrafter"/>
</dbReference>
<keyword evidence="1 2" id="KW-0732">Signal</keyword>
<dbReference type="EMBL" id="JANJYJ010000010">
    <property type="protein sequence ID" value="KAK3184602.1"/>
    <property type="molecule type" value="Genomic_DNA"/>
</dbReference>
<feature type="signal peptide" evidence="2">
    <location>
        <begin position="1"/>
        <end position="20"/>
    </location>
</feature>